<feature type="repeat" description="WD" evidence="1">
    <location>
        <begin position="338"/>
        <end position="371"/>
    </location>
</feature>
<reference evidence="3" key="1">
    <citation type="submission" date="2023-06" db="EMBL/GenBank/DDBJ databases">
        <title>Genomic analysis of the entomopathogenic nematode Steinernema hermaphroditum.</title>
        <authorList>
            <person name="Schwarz E.M."/>
            <person name="Heppert J.K."/>
            <person name="Baniya A."/>
            <person name="Schwartz H.T."/>
            <person name="Tan C.-H."/>
            <person name="Antoshechkin I."/>
            <person name="Sternberg P.W."/>
            <person name="Goodrich-Blair H."/>
            <person name="Dillman A.R."/>
        </authorList>
    </citation>
    <scope>NUCLEOTIDE SEQUENCE</scope>
    <source>
        <strain evidence="3">PS9179</strain>
        <tissue evidence="3">Whole animal</tissue>
    </source>
</reference>
<proteinExistence type="predicted"/>
<dbReference type="EMBL" id="JAUCMV010000001">
    <property type="protein sequence ID" value="KAK0428655.1"/>
    <property type="molecule type" value="Genomic_DNA"/>
</dbReference>
<dbReference type="SMART" id="SM00320">
    <property type="entry name" value="WD40"/>
    <property type="match status" value="6"/>
</dbReference>
<protein>
    <recommendedName>
        <fullName evidence="5">DDB1- and CUL4-associated factor 11</fullName>
    </recommendedName>
</protein>
<evidence type="ECO:0000313" key="3">
    <source>
        <dbReference type="EMBL" id="KAK0428655.1"/>
    </source>
</evidence>
<dbReference type="InterPro" id="IPR015943">
    <property type="entry name" value="WD40/YVTN_repeat-like_dom_sf"/>
</dbReference>
<dbReference type="Gene3D" id="2.130.10.10">
    <property type="entry name" value="YVTN repeat-like/Quinoprotein amine dehydrogenase"/>
    <property type="match status" value="2"/>
</dbReference>
<evidence type="ECO:0000256" key="2">
    <source>
        <dbReference type="SAM" id="MobiDB-lite"/>
    </source>
</evidence>
<dbReference type="PANTHER" id="PTHR19847:SF7">
    <property type="entry name" value="DDB1- AND CUL4-ASSOCIATED FACTOR 11"/>
    <property type="match status" value="1"/>
</dbReference>
<dbReference type="InterPro" id="IPR051859">
    <property type="entry name" value="DCAF"/>
</dbReference>
<dbReference type="GO" id="GO:0043161">
    <property type="term" value="P:proteasome-mediated ubiquitin-dependent protein catabolic process"/>
    <property type="evidence" value="ECO:0007669"/>
    <property type="project" value="TreeGrafter"/>
</dbReference>
<dbReference type="GO" id="GO:0080008">
    <property type="term" value="C:Cul4-RING E3 ubiquitin ligase complex"/>
    <property type="evidence" value="ECO:0007669"/>
    <property type="project" value="TreeGrafter"/>
</dbReference>
<dbReference type="SUPFAM" id="SSF50978">
    <property type="entry name" value="WD40 repeat-like"/>
    <property type="match status" value="1"/>
</dbReference>
<accession>A0AA39IRR2</accession>
<gene>
    <name evidence="3" type="ORF">QR680_010932</name>
</gene>
<feature type="repeat" description="WD" evidence="1">
    <location>
        <begin position="513"/>
        <end position="554"/>
    </location>
</feature>
<dbReference type="Pfam" id="PF00400">
    <property type="entry name" value="WD40"/>
    <property type="match status" value="3"/>
</dbReference>
<dbReference type="PROSITE" id="PS50294">
    <property type="entry name" value="WD_REPEATS_REGION"/>
    <property type="match status" value="3"/>
</dbReference>
<keyword evidence="4" id="KW-1185">Reference proteome</keyword>
<feature type="region of interest" description="Disordered" evidence="2">
    <location>
        <begin position="549"/>
        <end position="667"/>
    </location>
</feature>
<keyword evidence="1" id="KW-0853">WD repeat</keyword>
<dbReference type="Proteomes" id="UP001175271">
    <property type="component" value="Unassembled WGS sequence"/>
</dbReference>
<dbReference type="InterPro" id="IPR036322">
    <property type="entry name" value="WD40_repeat_dom_sf"/>
</dbReference>
<evidence type="ECO:0000256" key="1">
    <source>
        <dbReference type="PROSITE-ProRule" id="PRU00221"/>
    </source>
</evidence>
<feature type="compositionally biased region" description="Basic and acidic residues" evidence="2">
    <location>
        <begin position="1"/>
        <end position="11"/>
    </location>
</feature>
<organism evidence="3 4">
    <name type="scientific">Steinernema hermaphroditum</name>
    <dbReference type="NCBI Taxonomy" id="289476"/>
    <lineage>
        <taxon>Eukaryota</taxon>
        <taxon>Metazoa</taxon>
        <taxon>Ecdysozoa</taxon>
        <taxon>Nematoda</taxon>
        <taxon>Chromadorea</taxon>
        <taxon>Rhabditida</taxon>
        <taxon>Tylenchina</taxon>
        <taxon>Panagrolaimomorpha</taxon>
        <taxon>Strongyloidoidea</taxon>
        <taxon>Steinernematidae</taxon>
        <taxon>Steinernema</taxon>
    </lineage>
</organism>
<dbReference type="AlphaFoldDB" id="A0AA39IRR2"/>
<dbReference type="InterPro" id="IPR001680">
    <property type="entry name" value="WD40_rpt"/>
</dbReference>
<feature type="compositionally biased region" description="Polar residues" evidence="2">
    <location>
        <begin position="615"/>
        <end position="632"/>
    </location>
</feature>
<dbReference type="PANTHER" id="PTHR19847">
    <property type="entry name" value="DDB1- AND CUL4-ASSOCIATED FACTOR 11"/>
    <property type="match status" value="1"/>
</dbReference>
<feature type="region of interest" description="Disordered" evidence="2">
    <location>
        <begin position="86"/>
        <end position="118"/>
    </location>
</feature>
<feature type="region of interest" description="Disordered" evidence="2">
    <location>
        <begin position="1"/>
        <end position="25"/>
    </location>
</feature>
<sequence length="667" mass="75754">MGLGESRHSSDDAASAADSPEDVLSSAANIVAQERALEAAFPNQRIRSARPGHSQIASILRELVENRVIDIASNADDLREALHYPRSAQSSEEGQSEGHPEGPMSSGMHRYHERERRPTRFRYVTGDEELRKSYDHFMHDLETRNGAIHFLEDHFSTTHRGFLPDMILRRELNLGKPFSLGQRATVVNSYIPNTRKVVGSVKSKTFVSQFVDRGNSIITASQDGHIRLYRRGAGDRYRQLYQARVPVVSWAILDFVISSDSRHFIYSTWDTSLYQCTLNPELGFTSSPDWMSLPLIENDRFAAFSLKFSADDSEVIAGGNEHSIFIFNRELNKTVLRLNGHDDDVNAVAFADSSSHLILSAGDDGLCKVWDRRILADATHTPEPVGVFAGHRDGLTFIDPRGDDRYILTNSKDQTIKLWDLRHFSSIEGQKATKQAVSRQGWDYRWQSPEIVRSPLPGDASIMTFRGSHSVLHTLLRARFSPDHTGKRFIYASCAKGNVVVYDMFSGEVCTILEGHKSVVRDCHWHPQYNEIISSSWDGQTALWKFDERAVREPNPDSDVENIGCEDSSDEFYRPISKDDKRPKRKPRPRFNPYNLDRPDLIDEQYDDEDKPRTTRSMTVQQPTRAATTSRVTAPKRRELMGRYAQALQRRKRGRVGSPSPETSRRT</sequence>
<evidence type="ECO:0008006" key="5">
    <source>
        <dbReference type="Google" id="ProtNLM"/>
    </source>
</evidence>
<name>A0AA39IRR2_9BILA</name>
<feature type="compositionally biased region" description="Basic and acidic residues" evidence="2">
    <location>
        <begin position="571"/>
        <end position="582"/>
    </location>
</feature>
<dbReference type="PROSITE" id="PS50082">
    <property type="entry name" value="WD_REPEATS_2"/>
    <property type="match status" value="3"/>
</dbReference>
<feature type="repeat" description="WD" evidence="1">
    <location>
        <begin position="388"/>
        <end position="422"/>
    </location>
</feature>
<comment type="caution">
    <text evidence="3">The sequence shown here is derived from an EMBL/GenBank/DDBJ whole genome shotgun (WGS) entry which is preliminary data.</text>
</comment>
<evidence type="ECO:0000313" key="4">
    <source>
        <dbReference type="Proteomes" id="UP001175271"/>
    </source>
</evidence>